<protein>
    <submittedName>
        <fullName evidence="1">Uncharacterized protein</fullName>
    </submittedName>
</protein>
<proteinExistence type="predicted"/>
<comment type="caution">
    <text evidence="1">The sequence shown here is derived from an EMBL/GenBank/DDBJ whole genome shotgun (WGS) entry which is preliminary data.</text>
</comment>
<keyword evidence="2" id="KW-1185">Reference proteome</keyword>
<reference evidence="1 2" key="1">
    <citation type="journal article" date="2022" name="DNA Res.">
        <title>Chromosomal-level genome assembly of the orchid tree Bauhinia variegata (Leguminosae; Cercidoideae) supports the allotetraploid origin hypothesis of Bauhinia.</title>
        <authorList>
            <person name="Zhong Y."/>
            <person name="Chen Y."/>
            <person name="Zheng D."/>
            <person name="Pang J."/>
            <person name="Liu Y."/>
            <person name="Luo S."/>
            <person name="Meng S."/>
            <person name="Qian L."/>
            <person name="Wei D."/>
            <person name="Dai S."/>
            <person name="Zhou R."/>
        </authorList>
    </citation>
    <scope>NUCLEOTIDE SEQUENCE [LARGE SCALE GENOMIC DNA]</scope>
    <source>
        <strain evidence="1">BV-YZ2020</strain>
    </source>
</reference>
<dbReference type="EMBL" id="CM039428">
    <property type="protein sequence ID" value="KAI4352231.1"/>
    <property type="molecule type" value="Genomic_DNA"/>
</dbReference>
<organism evidence="1 2">
    <name type="scientific">Bauhinia variegata</name>
    <name type="common">Purple orchid tree</name>
    <name type="synonym">Phanera variegata</name>
    <dbReference type="NCBI Taxonomy" id="167791"/>
    <lineage>
        <taxon>Eukaryota</taxon>
        <taxon>Viridiplantae</taxon>
        <taxon>Streptophyta</taxon>
        <taxon>Embryophyta</taxon>
        <taxon>Tracheophyta</taxon>
        <taxon>Spermatophyta</taxon>
        <taxon>Magnoliopsida</taxon>
        <taxon>eudicotyledons</taxon>
        <taxon>Gunneridae</taxon>
        <taxon>Pentapetalae</taxon>
        <taxon>rosids</taxon>
        <taxon>fabids</taxon>
        <taxon>Fabales</taxon>
        <taxon>Fabaceae</taxon>
        <taxon>Cercidoideae</taxon>
        <taxon>Cercideae</taxon>
        <taxon>Bauhiniinae</taxon>
        <taxon>Bauhinia</taxon>
    </lineage>
</organism>
<dbReference type="Proteomes" id="UP000828941">
    <property type="component" value="Chromosome 3"/>
</dbReference>
<accession>A0ACB9PXC0</accession>
<evidence type="ECO:0000313" key="2">
    <source>
        <dbReference type="Proteomes" id="UP000828941"/>
    </source>
</evidence>
<sequence>MHLCLHTMEVPHHDSFISDYNSRQTSNGNRRLLLRLFNESESKFTQPFSLCVVAGKFDLHETFEYLSRIGSRICFSRKYVVTPTPEEIFRPVFHNHPCCLGFGFDSKIKNFKVVMLIPYPAKAGFYSLASGSWKRIHGEDPLFDFCRERYAGPVNSMYLNGVLHWVVSQRETSCNYILTFDVAEETFGELMLPKSLNEPKYPVSFLGGGYSLAVVESDPQSFSEQSFNIWVMKEYGVVDSWTKVFSCVSESPGTGMNSNRALGIRESGEMILRNQSGELLSADPETRKEKKLGIKGYCFAFIDHHVESLYLLDRKTDVLSY</sequence>
<gene>
    <name evidence="1" type="ORF">L6164_006504</name>
</gene>
<evidence type="ECO:0000313" key="1">
    <source>
        <dbReference type="EMBL" id="KAI4352231.1"/>
    </source>
</evidence>
<name>A0ACB9PXC0_BAUVA</name>